<name>A0A8X7CJJ6_9ARAC</name>
<dbReference type="PANTHER" id="PTHR47959">
    <property type="entry name" value="ATP-DEPENDENT RNA HELICASE RHLE-RELATED"/>
    <property type="match status" value="1"/>
</dbReference>
<feature type="domain" description="Helicase ATP-binding" evidence="5">
    <location>
        <begin position="98"/>
        <end position="226"/>
    </location>
</feature>
<evidence type="ECO:0000256" key="3">
    <source>
        <dbReference type="ARBA" id="ARBA00022806"/>
    </source>
</evidence>
<keyword evidence="3 6" id="KW-0347">Helicase</keyword>
<proteinExistence type="predicted"/>
<dbReference type="InterPro" id="IPR027417">
    <property type="entry name" value="P-loop_NTPase"/>
</dbReference>
<dbReference type="InterPro" id="IPR014001">
    <property type="entry name" value="Helicase_ATP-bd"/>
</dbReference>
<dbReference type="GO" id="GO:0005829">
    <property type="term" value="C:cytosol"/>
    <property type="evidence" value="ECO:0007669"/>
    <property type="project" value="TreeGrafter"/>
</dbReference>
<evidence type="ECO:0000259" key="5">
    <source>
        <dbReference type="PROSITE" id="PS51192"/>
    </source>
</evidence>
<accession>A0A8X7CJJ6</accession>
<dbReference type="InterPro" id="IPR011545">
    <property type="entry name" value="DEAD/DEAH_box_helicase_dom"/>
</dbReference>
<dbReference type="EMBL" id="BMAV01018562">
    <property type="protein sequence ID" value="GFY71013.1"/>
    <property type="molecule type" value="Genomic_DNA"/>
</dbReference>
<dbReference type="Pfam" id="PF00270">
    <property type="entry name" value="DEAD"/>
    <property type="match status" value="1"/>
</dbReference>
<dbReference type="GO" id="GO:0005524">
    <property type="term" value="F:ATP binding"/>
    <property type="evidence" value="ECO:0007669"/>
    <property type="project" value="UniProtKB-KW"/>
</dbReference>
<organism evidence="6 7">
    <name type="scientific">Trichonephila inaurata madagascariensis</name>
    <dbReference type="NCBI Taxonomy" id="2747483"/>
    <lineage>
        <taxon>Eukaryota</taxon>
        <taxon>Metazoa</taxon>
        <taxon>Ecdysozoa</taxon>
        <taxon>Arthropoda</taxon>
        <taxon>Chelicerata</taxon>
        <taxon>Arachnida</taxon>
        <taxon>Araneae</taxon>
        <taxon>Araneomorphae</taxon>
        <taxon>Entelegynae</taxon>
        <taxon>Araneoidea</taxon>
        <taxon>Nephilidae</taxon>
        <taxon>Trichonephila</taxon>
        <taxon>Trichonephila inaurata</taxon>
    </lineage>
</organism>
<dbReference type="PROSITE" id="PS51192">
    <property type="entry name" value="HELICASE_ATP_BIND_1"/>
    <property type="match status" value="1"/>
</dbReference>
<dbReference type="InterPro" id="IPR050079">
    <property type="entry name" value="DEAD_box_RNA_helicase"/>
</dbReference>
<protein>
    <submittedName>
        <fullName evidence="6">ATP-dependent RNA helicase DDX19A</fullName>
    </submittedName>
</protein>
<dbReference type="PANTHER" id="PTHR47959:SF1">
    <property type="entry name" value="ATP-DEPENDENT RNA HELICASE DBPA"/>
    <property type="match status" value="1"/>
</dbReference>
<sequence length="298" mass="34195">MSRWDKYCRSGTFNKNFGSNKISGERSSRNETFVLRKPETSAQSSISTFDTDNYAVEETDFCNEVSFSDVQFHVKLLKAINEAGFYHPRKAQKEILSSLFEWLYRCYVICAPDKSGKTSAILLWILNELLRDETKEYPKALMVCPTHEIAESTYLFAEKIAKFCEVKVCLVKKGTHFNKFDKMTDLIISTPDKLLNLAETSVSIQNVKIFILNEAHCMSSSPDKILYDFINNLSLQYKKIEIESSMKKYPFKEVFVTYSSVEEKVNALRCLEDFKHCQVALALSMCIPRLCAAGIILF</sequence>
<gene>
    <name evidence="6" type="primary">DDX19A_2</name>
    <name evidence="6" type="ORF">TNIN_408531</name>
</gene>
<dbReference type="SMART" id="SM00487">
    <property type="entry name" value="DEXDc"/>
    <property type="match status" value="1"/>
</dbReference>
<keyword evidence="7" id="KW-1185">Reference proteome</keyword>
<evidence type="ECO:0000313" key="6">
    <source>
        <dbReference type="EMBL" id="GFY71013.1"/>
    </source>
</evidence>
<comment type="caution">
    <text evidence="6">The sequence shown here is derived from an EMBL/GenBank/DDBJ whole genome shotgun (WGS) entry which is preliminary data.</text>
</comment>
<dbReference type="GO" id="GO:0003724">
    <property type="term" value="F:RNA helicase activity"/>
    <property type="evidence" value="ECO:0007669"/>
    <property type="project" value="TreeGrafter"/>
</dbReference>
<keyword evidence="2" id="KW-0378">Hydrolase</keyword>
<dbReference type="Gene3D" id="3.40.50.300">
    <property type="entry name" value="P-loop containing nucleotide triphosphate hydrolases"/>
    <property type="match status" value="1"/>
</dbReference>
<dbReference type="SUPFAM" id="SSF52540">
    <property type="entry name" value="P-loop containing nucleoside triphosphate hydrolases"/>
    <property type="match status" value="1"/>
</dbReference>
<keyword evidence="1" id="KW-0547">Nucleotide-binding</keyword>
<reference evidence="6" key="1">
    <citation type="submission" date="2020-08" db="EMBL/GenBank/DDBJ databases">
        <title>Multicomponent nature underlies the extraordinary mechanical properties of spider dragline silk.</title>
        <authorList>
            <person name="Kono N."/>
            <person name="Nakamura H."/>
            <person name="Mori M."/>
            <person name="Yoshida Y."/>
            <person name="Ohtoshi R."/>
            <person name="Malay A.D."/>
            <person name="Moran D.A.P."/>
            <person name="Tomita M."/>
            <person name="Numata K."/>
            <person name="Arakawa K."/>
        </authorList>
    </citation>
    <scope>NUCLEOTIDE SEQUENCE</scope>
</reference>
<dbReference type="GO" id="GO:0016787">
    <property type="term" value="F:hydrolase activity"/>
    <property type="evidence" value="ECO:0007669"/>
    <property type="project" value="UniProtKB-KW"/>
</dbReference>
<evidence type="ECO:0000313" key="7">
    <source>
        <dbReference type="Proteomes" id="UP000886998"/>
    </source>
</evidence>
<evidence type="ECO:0000256" key="4">
    <source>
        <dbReference type="ARBA" id="ARBA00022840"/>
    </source>
</evidence>
<evidence type="ECO:0000256" key="1">
    <source>
        <dbReference type="ARBA" id="ARBA00022741"/>
    </source>
</evidence>
<dbReference type="AlphaFoldDB" id="A0A8X7CJJ6"/>
<dbReference type="GO" id="GO:0003676">
    <property type="term" value="F:nucleic acid binding"/>
    <property type="evidence" value="ECO:0007669"/>
    <property type="project" value="InterPro"/>
</dbReference>
<evidence type="ECO:0000256" key="2">
    <source>
        <dbReference type="ARBA" id="ARBA00022801"/>
    </source>
</evidence>
<dbReference type="Proteomes" id="UP000886998">
    <property type="component" value="Unassembled WGS sequence"/>
</dbReference>
<keyword evidence="4" id="KW-0067">ATP-binding</keyword>
<dbReference type="OrthoDB" id="64767at2759"/>